<dbReference type="GO" id="GO:0030150">
    <property type="term" value="P:protein import into mitochondrial matrix"/>
    <property type="evidence" value="ECO:0007669"/>
    <property type="project" value="InterPro"/>
</dbReference>
<dbReference type="PANTHER" id="PTHR12388:SF0">
    <property type="entry name" value="MITOCHONDRIAL IMPORT INNER MEMBRANE TRANSLOCASE SUBUNIT TIM16"/>
    <property type="match status" value="1"/>
</dbReference>
<evidence type="ECO:0000256" key="10">
    <source>
        <dbReference type="ARBA" id="ARBA00071356"/>
    </source>
</evidence>
<name>A0A183EY15_9BILA</name>
<evidence type="ECO:0000313" key="13">
    <source>
        <dbReference type="Proteomes" id="UP000271098"/>
    </source>
</evidence>
<dbReference type="Proteomes" id="UP000271098">
    <property type="component" value="Unassembled WGS sequence"/>
</dbReference>
<evidence type="ECO:0000256" key="5">
    <source>
        <dbReference type="ARBA" id="ARBA00022927"/>
    </source>
</evidence>
<evidence type="ECO:0000256" key="7">
    <source>
        <dbReference type="ARBA" id="ARBA00023128"/>
    </source>
</evidence>
<keyword evidence="4" id="KW-0999">Mitochondrion inner membrane</keyword>
<keyword evidence="5" id="KW-0653">Protein transport</keyword>
<dbReference type="OrthoDB" id="10262892at2759"/>
<dbReference type="WBParaSite" id="GPUH_0002588601-mRNA-1">
    <property type="protein sequence ID" value="GPUH_0002588601-mRNA-1"/>
    <property type="gene ID" value="GPUH_0002588601"/>
</dbReference>
<dbReference type="FunFam" id="1.10.287.110:FF:000006">
    <property type="entry name" value="Import inner membrane translocase subunit TIM16"/>
    <property type="match status" value="1"/>
</dbReference>
<evidence type="ECO:0000256" key="4">
    <source>
        <dbReference type="ARBA" id="ARBA00022792"/>
    </source>
</evidence>
<keyword evidence="7" id="KW-0496">Mitochondrion</keyword>
<keyword evidence="3" id="KW-0813">Transport</keyword>
<reference evidence="12 13" key="2">
    <citation type="submission" date="2018-11" db="EMBL/GenBank/DDBJ databases">
        <authorList>
            <consortium name="Pathogen Informatics"/>
        </authorList>
    </citation>
    <scope>NUCLEOTIDE SEQUENCE [LARGE SCALE GENOMIC DNA]</scope>
</reference>
<keyword evidence="13" id="KW-1185">Reference proteome</keyword>
<feature type="region of interest" description="Disordered" evidence="11">
    <location>
        <begin position="1"/>
        <end position="29"/>
    </location>
</feature>
<feature type="compositionally biased region" description="Polar residues" evidence="11">
    <location>
        <begin position="18"/>
        <end position="29"/>
    </location>
</feature>
<evidence type="ECO:0000256" key="9">
    <source>
        <dbReference type="ARBA" id="ARBA00059904"/>
    </source>
</evidence>
<comment type="function">
    <text evidence="9">Regulates ATP-dependent protein translocation into the mitochondrial matrix.</text>
</comment>
<dbReference type="InterPro" id="IPR005341">
    <property type="entry name" value="Tim16"/>
</dbReference>
<dbReference type="InterPro" id="IPR036869">
    <property type="entry name" value="J_dom_sf"/>
</dbReference>
<dbReference type="AlphaFoldDB" id="A0A183EY15"/>
<evidence type="ECO:0000256" key="8">
    <source>
        <dbReference type="ARBA" id="ARBA00023136"/>
    </source>
</evidence>
<dbReference type="Pfam" id="PF03656">
    <property type="entry name" value="Pam16"/>
    <property type="match status" value="1"/>
</dbReference>
<evidence type="ECO:0000256" key="6">
    <source>
        <dbReference type="ARBA" id="ARBA00023010"/>
    </source>
</evidence>
<dbReference type="Gene3D" id="1.10.287.110">
    <property type="entry name" value="DnaJ domain"/>
    <property type="match status" value="1"/>
</dbReference>
<evidence type="ECO:0000256" key="1">
    <source>
        <dbReference type="ARBA" id="ARBA00004443"/>
    </source>
</evidence>
<feature type="compositionally biased region" description="Low complexity" evidence="11">
    <location>
        <begin position="1"/>
        <end position="17"/>
    </location>
</feature>
<protein>
    <recommendedName>
        <fullName evidence="10">Mitochondrial import inner membrane translocase subunit tim-16</fullName>
    </recommendedName>
</protein>
<keyword evidence="8" id="KW-0472">Membrane</keyword>
<evidence type="ECO:0000256" key="2">
    <source>
        <dbReference type="ARBA" id="ARBA00008817"/>
    </source>
</evidence>
<reference evidence="14" key="1">
    <citation type="submission" date="2016-06" db="UniProtKB">
        <authorList>
            <consortium name="WormBaseParasite"/>
        </authorList>
    </citation>
    <scope>IDENTIFICATION</scope>
</reference>
<comment type="similarity">
    <text evidence="2">Belongs to the TIM16/PAM16 family.</text>
</comment>
<dbReference type="GO" id="GO:0005744">
    <property type="term" value="C:TIM23 mitochondrial import inner membrane translocase complex"/>
    <property type="evidence" value="ECO:0007669"/>
    <property type="project" value="InterPro"/>
</dbReference>
<comment type="subcellular location">
    <subcellularLocation>
        <location evidence="1">Mitochondrion inner membrane</location>
        <topology evidence="1">Peripheral membrane protein</topology>
        <orientation evidence="1">Matrix side</orientation>
    </subcellularLocation>
</comment>
<evidence type="ECO:0000256" key="3">
    <source>
        <dbReference type="ARBA" id="ARBA00022448"/>
    </source>
</evidence>
<dbReference type="EMBL" id="UYRT01107193">
    <property type="protein sequence ID" value="VDN44760.1"/>
    <property type="molecule type" value="Genomic_DNA"/>
</dbReference>
<evidence type="ECO:0000256" key="11">
    <source>
        <dbReference type="SAM" id="MobiDB-lite"/>
    </source>
</evidence>
<accession>A0A183EY15</accession>
<organism evidence="14">
    <name type="scientific">Gongylonema pulchrum</name>
    <dbReference type="NCBI Taxonomy" id="637853"/>
    <lineage>
        <taxon>Eukaryota</taxon>
        <taxon>Metazoa</taxon>
        <taxon>Ecdysozoa</taxon>
        <taxon>Nematoda</taxon>
        <taxon>Chromadorea</taxon>
        <taxon>Rhabditida</taxon>
        <taxon>Spirurina</taxon>
        <taxon>Spiruromorpha</taxon>
        <taxon>Spiruroidea</taxon>
        <taxon>Gongylonematidae</taxon>
        <taxon>Gongylonema</taxon>
    </lineage>
</organism>
<dbReference type="PANTHER" id="PTHR12388">
    <property type="entry name" value="MITOCHONDRIA ASSOCIATED GRANULOCYTE MACROPHAGE CSF SIGNALING MOLECULE"/>
    <property type="match status" value="1"/>
</dbReference>
<gene>
    <name evidence="12" type="ORF">GPUH_LOCUS25856</name>
</gene>
<sequence length="143" mass="16317">ASQQAAAAARRGQQAGQNGSETQQASQTSARLGMSLQVCPLHFEHFESRMAQWQTVSFSRAKDRGFHLKIGWNQERMFQEAMKILDVQDPLNAKEVETSYRHLFAINDKTKGGSLYLQSKVYRAKERIDEAFSQRCRPRPDNV</sequence>
<evidence type="ECO:0000313" key="14">
    <source>
        <dbReference type="WBParaSite" id="GPUH_0002588601-mRNA-1"/>
    </source>
</evidence>
<proteinExistence type="inferred from homology"/>
<evidence type="ECO:0000313" key="12">
    <source>
        <dbReference type="EMBL" id="VDN44760.1"/>
    </source>
</evidence>
<keyword evidence="6" id="KW-0811">Translocation</keyword>